<evidence type="ECO:0000259" key="13">
    <source>
        <dbReference type="PROSITE" id="PS50902"/>
    </source>
</evidence>
<dbReference type="Gene3D" id="3.40.50.360">
    <property type="match status" value="1"/>
</dbReference>
<evidence type="ECO:0000313" key="15">
    <source>
        <dbReference type="EMBL" id="SUO96968.1"/>
    </source>
</evidence>
<dbReference type="Proteomes" id="UP000254601">
    <property type="component" value="Unassembled WGS sequence"/>
</dbReference>
<dbReference type="PRINTS" id="PR00369">
    <property type="entry name" value="FLAVODOXIN"/>
</dbReference>
<dbReference type="OrthoDB" id="9816402at2"/>
<keyword evidence="6 11" id="KW-0521">NADP</keyword>
<feature type="binding site" evidence="12">
    <location>
        <begin position="395"/>
        <end position="397"/>
    </location>
    <ligand>
        <name>FAD</name>
        <dbReference type="ChEBI" id="CHEBI:57692"/>
    </ligand>
</feature>
<dbReference type="GO" id="GO:0005829">
    <property type="term" value="C:cytosol"/>
    <property type="evidence" value="ECO:0007669"/>
    <property type="project" value="TreeGrafter"/>
</dbReference>
<keyword evidence="1 11" id="KW-0813">Transport</keyword>
<dbReference type="GO" id="GO:0050660">
    <property type="term" value="F:flavin adenine dinucleotide binding"/>
    <property type="evidence" value="ECO:0007669"/>
    <property type="project" value="InterPro"/>
</dbReference>
<keyword evidence="16" id="KW-1185">Reference proteome</keyword>
<dbReference type="PRINTS" id="PR00371">
    <property type="entry name" value="FPNCR"/>
</dbReference>
<feature type="binding site" evidence="12">
    <location>
        <position position="401"/>
    </location>
    <ligand>
        <name>FAD</name>
        <dbReference type="ChEBI" id="CHEBI:57692"/>
    </ligand>
</feature>
<dbReference type="InterPro" id="IPR001433">
    <property type="entry name" value="OxRdtase_FAD/NAD-bd"/>
</dbReference>
<dbReference type="PROSITE" id="PS50902">
    <property type="entry name" value="FLAVODOXIN_LIKE"/>
    <property type="match status" value="1"/>
</dbReference>
<evidence type="ECO:0000256" key="5">
    <source>
        <dbReference type="ARBA" id="ARBA00022827"/>
    </source>
</evidence>
<keyword evidence="7 11" id="KW-0249">Electron transport</keyword>
<dbReference type="InterPro" id="IPR023173">
    <property type="entry name" value="NADPH_Cyt_P450_Rdtase_alpha"/>
</dbReference>
<feature type="binding site" evidence="12">
    <location>
        <begin position="410"/>
        <end position="413"/>
    </location>
    <ligand>
        <name>FAD</name>
        <dbReference type="ChEBI" id="CHEBI:57692"/>
    </ligand>
</feature>
<evidence type="ECO:0000313" key="16">
    <source>
        <dbReference type="Proteomes" id="UP000254601"/>
    </source>
</evidence>
<dbReference type="PANTHER" id="PTHR19384">
    <property type="entry name" value="NITRIC OXIDE SYNTHASE-RELATED"/>
    <property type="match status" value="1"/>
</dbReference>
<feature type="binding site" evidence="12">
    <location>
        <begin position="510"/>
        <end position="511"/>
    </location>
    <ligand>
        <name>NADP(+)</name>
        <dbReference type="ChEBI" id="CHEBI:58349"/>
    </ligand>
</feature>
<feature type="binding site" evidence="12">
    <location>
        <begin position="516"/>
        <end position="520"/>
    </location>
    <ligand>
        <name>NADP(+)</name>
        <dbReference type="ChEBI" id="CHEBI:58349"/>
    </ligand>
</feature>
<dbReference type="Gene3D" id="3.40.50.80">
    <property type="entry name" value="Nucleotide-binding domain of ferredoxin-NADP reductase (FNR) module"/>
    <property type="match status" value="1"/>
</dbReference>
<evidence type="ECO:0000256" key="1">
    <source>
        <dbReference type="ARBA" id="ARBA00022448"/>
    </source>
</evidence>
<dbReference type="AlphaFoldDB" id="A0A380MXG2"/>
<comment type="pathway">
    <text evidence="11">Sulfur metabolism; hydrogen sulfide biosynthesis; hydrogen sulfide from sulfite (NADPH route): step 1/1.</text>
</comment>
<feature type="binding site" evidence="12">
    <location>
        <begin position="107"/>
        <end position="110"/>
    </location>
    <ligand>
        <name>FMN</name>
        <dbReference type="ChEBI" id="CHEBI:58210"/>
    </ligand>
</feature>
<dbReference type="GO" id="GO:0019344">
    <property type="term" value="P:cysteine biosynthetic process"/>
    <property type="evidence" value="ECO:0007669"/>
    <property type="project" value="UniProtKB-KW"/>
</dbReference>
<dbReference type="InterPro" id="IPR039261">
    <property type="entry name" value="FNR_nucleotide-bd"/>
</dbReference>
<keyword evidence="9 11" id="KW-0198">Cysteine biosynthesis</keyword>
<proteinExistence type="predicted"/>
<dbReference type="Pfam" id="PF00175">
    <property type="entry name" value="NAD_binding_1"/>
    <property type="match status" value="1"/>
</dbReference>
<evidence type="ECO:0000256" key="8">
    <source>
        <dbReference type="ARBA" id="ARBA00023002"/>
    </source>
</evidence>
<name>A0A380MXG2_9GAMM</name>
<dbReference type="FunFam" id="3.40.50.80:FF:000001">
    <property type="entry name" value="NADPH--cytochrome P450 reductase 1"/>
    <property type="match status" value="1"/>
</dbReference>
<dbReference type="PANTHER" id="PTHR19384:SF128">
    <property type="entry name" value="NADPH OXIDOREDUCTASE A"/>
    <property type="match status" value="1"/>
</dbReference>
<evidence type="ECO:0000256" key="2">
    <source>
        <dbReference type="ARBA" id="ARBA00022605"/>
    </source>
</evidence>
<dbReference type="PIRSF" id="PIRSF000207">
    <property type="entry name" value="SiR-FP_CysJ"/>
    <property type="match status" value="1"/>
</dbReference>
<dbReference type="InterPro" id="IPR029039">
    <property type="entry name" value="Flavoprotein-like_sf"/>
</dbReference>
<feature type="binding site" evidence="12">
    <location>
        <position position="552"/>
    </location>
    <ligand>
        <name>NADP(+)</name>
        <dbReference type="ChEBI" id="CHEBI:58349"/>
    </ligand>
</feature>
<dbReference type="GO" id="GO:0010181">
    <property type="term" value="F:FMN binding"/>
    <property type="evidence" value="ECO:0007669"/>
    <property type="project" value="InterPro"/>
</dbReference>
<comment type="subunit">
    <text evidence="11">Alpha(8)-beta(8). The alpha component is a flavoprotein, the beta component is a hemoprotein.</text>
</comment>
<comment type="catalytic activity">
    <reaction evidence="10 11">
        <text>hydrogen sulfide + 3 NADP(+) + 3 H2O = sulfite + 3 NADPH + 4 H(+)</text>
        <dbReference type="Rhea" id="RHEA:13801"/>
        <dbReference type="ChEBI" id="CHEBI:15377"/>
        <dbReference type="ChEBI" id="CHEBI:15378"/>
        <dbReference type="ChEBI" id="CHEBI:17359"/>
        <dbReference type="ChEBI" id="CHEBI:29919"/>
        <dbReference type="ChEBI" id="CHEBI:57783"/>
        <dbReference type="ChEBI" id="CHEBI:58349"/>
        <dbReference type="EC" id="1.8.1.2"/>
    </reaction>
</comment>
<dbReference type="InterPro" id="IPR003097">
    <property type="entry name" value="CysJ-like_FAD-binding"/>
</dbReference>
<dbReference type="SUPFAM" id="SSF63380">
    <property type="entry name" value="Riboflavin synthase domain-like"/>
    <property type="match status" value="1"/>
</dbReference>
<evidence type="ECO:0000256" key="12">
    <source>
        <dbReference type="PIRSR" id="PIRSR000207-1"/>
    </source>
</evidence>
<dbReference type="EMBL" id="UHIC01000001">
    <property type="protein sequence ID" value="SUO96968.1"/>
    <property type="molecule type" value="Genomic_DNA"/>
</dbReference>
<keyword evidence="2 11" id="KW-0028">Amino-acid biosynthesis</keyword>
<dbReference type="InterPro" id="IPR017927">
    <property type="entry name" value="FAD-bd_FR_type"/>
</dbReference>
<dbReference type="PROSITE" id="PS51384">
    <property type="entry name" value="FAD_FR"/>
    <property type="match status" value="1"/>
</dbReference>
<gene>
    <name evidence="15" type="primary">cysJ_2</name>
    <name evidence="15" type="ORF">NCTC13337_02104</name>
</gene>
<dbReference type="InterPro" id="IPR001709">
    <property type="entry name" value="Flavoprot_Pyr_Nucl_cyt_Rdtase"/>
</dbReference>
<feature type="binding site" evidence="12">
    <location>
        <begin position="60"/>
        <end position="65"/>
    </location>
    <ligand>
        <name>FMN</name>
        <dbReference type="ChEBI" id="CHEBI:58210"/>
    </ligand>
</feature>
<dbReference type="InterPro" id="IPR001094">
    <property type="entry name" value="Flavdoxin-like"/>
</dbReference>
<feature type="domain" description="Flavodoxin-like" evidence="13">
    <location>
        <begin position="54"/>
        <end position="192"/>
    </location>
</feature>
<dbReference type="Gene3D" id="1.20.990.10">
    <property type="entry name" value="NADPH-cytochrome p450 Reductase, Chain A, domain 3"/>
    <property type="match status" value="1"/>
</dbReference>
<evidence type="ECO:0000256" key="6">
    <source>
        <dbReference type="ARBA" id="ARBA00022857"/>
    </source>
</evidence>
<evidence type="ECO:0000256" key="11">
    <source>
        <dbReference type="PIRNR" id="PIRNR000207"/>
    </source>
</evidence>
<dbReference type="GO" id="GO:0070814">
    <property type="term" value="P:hydrogen sulfide biosynthetic process"/>
    <property type="evidence" value="ECO:0007669"/>
    <property type="project" value="UniProtKB-UniPathway"/>
</dbReference>
<dbReference type="GO" id="GO:0004783">
    <property type="term" value="F:sulfite reductase (NADPH) activity"/>
    <property type="evidence" value="ECO:0007669"/>
    <property type="project" value="UniProtKB-EC"/>
</dbReference>
<dbReference type="SUPFAM" id="SSF52218">
    <property type="entry name" value="Flavoproteins"/>
    <property type="match status" value="1"/>
</dbReference>
<comment type="cofactor">
    <cofactor evidence="11 12">
        <name>FAD</name>
        <dbReference type="ChEBI" id="CHEBI:57692"/>
    </cofactor>
    <text evidence="11 12">Binds 1 FAD per subunit.</text>
</comment>
<dbReference type="Pfam" id="PF00667">
    <property type="entry name" value="FAD_binding_1"/>
    <property type="match status" value="1"/>
</dbReference>
<protein>
    <recommendedName>
        <fullName evidence="11">Sulfite reductase [NADPH] flavoprotein alpha-component</fullName>
        <shortName evidence="11">SiR-FP</shortName>
        <ecNumber evidence="11">1.8.1.2</ecNumber>
    </recommendedName>
</protein>
<evidence type="ECO:0000256" key="10">
    <source>
        <dbReference type="ARBA" id="ARBA00052219"/>
    </source>
</evidence>
<evidence type="ECO:0000256" key="3">
    <source>
        <dbReference type="ARBA" id="ARBA00022630"/>
    </source>
</evidence>
<sequence>MSEKTSLTALLPADLPFSEGQKQWLDGYLAGLKSAYLALRRNIGDNAQSQLKPLTILYGSQTGNAAMLAQDCAEKAKAYGLHAFVKEMDAITIEELPTIERLLIITSTYGEGEMPDNAESLWERIEEADAIQLPHTHYSVLAIGDSSYEHFCLAGKKWDHRLAELGAERLSERVDCDVDFEEKAAQWMDSVLPAISEKGSQTTVNGAPSETASVAKNSFSRRNPLMAKLKTKRLLSSEQSGKQIFHYEISLIGSGETYEAGDILNLMPQNKASLIEELLTVLKADKEEIVSWQGSNYSLLELLRDKLEIRLPSREFYEALLLRVQDEHLHAHFSDDTESTAEEFLYGKDIVDLLSAYPEATFSAQELVDVLKPLAPRAYSISSSHDKHPDEVHLTIGAVRYTQDEREHHGVASTWLADDLAVGDIIPCYFSPNKHFSIPANPEAPMIMVGPGTGIAPFRAFLEAREMAQATGENWLFFGDRTREHDFIYADELNTWLESGHLTRLDLAFSRDQAEKIYVQDKMREHGEELFAWLERGGYFFVCGDALRMAKDVDAALHEIIAKHGNLSAEETETYIAQLKKDKRYVRDVY</sequence>
<comment type="function">
    <text evidence="11">Component of the sulfite reductase complex that catalyzes the 6-electron reduction of sulfite to sulfide. This is one of several activities required for the biosynthesis of L-cysteine from sulfate. The flavoprotein component catalyzes the electron flow from NADPH -&gt; FAD -&gt; FMN to the hemoprotein component.</text>
</comment>
<keyword evidence="4 11" id="KW-0288">FMN</keyword>
<feature type="binding site" evidence="12">
    <location>
        <begin position="377"/>
        <end position="380"/>
    </location>
    <ligand>
        <name>FAD</name>
        <dbReference type="ChEBI" id="CHEBI:57692"/>
    </ligand>
</feature>
<dbReference type="InterPro" id="IPR017938">
    <property type="entry name" value="Riboflavin_synthase-like_b-brl"/>
</dbReference>
<dbReference type="SUPFAM" id="SSF52343">
    <property type="entry name" value="Ferredoxin reductase-like, C-terminal NADP-linked domain"/>
    <property type="match status" value="1"/>
</dbReference>
<keyword evidence="8 11" id="KW-0560">Oxidoreductase</keyword>
<evidence type="ECO:0000259" key="14">
    <source>
        <dbReference type="PROSITE" id="PS51384"/>
    </source>
</evidence>
<dbReference type="CDD" id="cd06199">
    <property type="entry name" value="SiR"/>
    <property type="match status" value="1"/>
</dbReference>
<organism evidence="15 16">
    <name type="scientific">Suttonella ornithocola</name>
    <dbReference type="NCBI Taxonomy" id="279832"/>
    <lineage>
        <taxon>Bacteria</taxon>
        <taxon>Pseudomonadati</taxon>
        <taxon>Pseudomonadota</taxon>
        <taxon>Gammaproteobacteria</taxon>
        <taxon>Cardiobacteriales</taxon>
        <taxon>Cardiobacteriaceae</taxon>
        <taxon>Suttonella</taxon>
    </lineage>
</organism>
<evidence type="ECO:0000256" key="4">
    <source>
        <dbReference type="ARBA" id="ARBA00022643"/>
    </source>
</evidence>
<feature type="binding site" evidence="12">
    <location>
        <position position="590"/>
    </location>
    <ligand>
        <name>FAD</name>
        <dbReference type="ChEBI" id="CHEBI:57692"/>
    </ligand>
</feature>
<dbReference type="Pfam" id="PF00258">
    <property type="entry name" value="Flavodoxin_1"/>
    <property type="match status" value="1"/>
</dbReference>
<feature type="domain" description="FAD-binding FR-type" evidence="14">
    <location>
        <begin position="222"/>
        <end position="439"/>
    </location>
</feature>
<evidence type="ECO:0000256" key="7">
    <source>
        <dbReference type="ARBA" id="ARBA00022982"/>
    </source>
</evidence>
<comment type="cofactor">
    <cofactor evidence="11 12">
        <name>FMN</name>
        <dbReference type="ChEBI" id="CHEBI:58210"/>
    </cofactor>
    <text evidence="11 12">Binds 1 FMN per subunit.</text>
</comment>
<reference evidence="15 16" key="1">
    <citation type="submission" date="2018-06" db="EMBL/GenBank/DDBJ databases">
        <authorList>
            <consortium name="Pathogen Informatics"/>
            <person name="Doyle S."/>
        </authorList>
    </citation>
    <scope>NUCLEOTIDE SEQUENCE [LARGE SCALE GENOMIC DNA]</scope>
    <source>
        <strain evidence="15 16">NCTC13337</strain>
    </source>
</reference>
<dbReference type="InterPro" id="IPR008254">
    <property type="entry name" value="Flavodoxin/NO_synth"/>
</dbReference>
<dbReference type="Gene3D" id="2.40.30.10">
    <property type="entry name" value="Translation factors"/>
    <property type="match status" value="1"/>
</dbReference>
<accession>A0A380MXG2</accession>
<keyword evidence="5 11" id="KW-0274">FAD</keyword>
<dbReference type="UniPathway" id="UPA00140">
    <property type="reaction ID" value="UER00207"/>
</dbReference>
<evidence type="ECO:0000256" key="9">
    <source>
        <dbReference type="ARBA" id="ARBA00023192"/>
    </source>
</evidence>
<dbReference type="RefSeq" id="WP_072575779.1">
    <property type="nucleotide sequence ID" value="NZ_LWHB01000025.1"/>
</dbReference>
<dbReference type="EC" id="1.8.1.2" evidence="11"/>
<keyword evidence="3 11" id="KW-0285">Flavoprotein</keyword>
<dbReference type="InterPro" id="IPR010199">
    <property type="entry name" value="CysJ"/>
</dbReference>